<sequence>MAKLADITIHHQRGGAEFIHKFPCYVGSDGIFTVLTEGYDAELRAFVKTRKDIECDQDRQKRWRIAANNLKVLQEALSAFGEEMLEGKKETRLLILFDPRLRGTLTRSANSELSPHDWEDTTNRVMLSGGQFSSSHEQIEARPEIALVRVTRTITKSGTEAYSTNQIYRRQAIKDPEVGEAGALLVRWTPCHVGPDAWRQIKTRVIPYSEAKAAQINMLMERLAGTAYDLANFRDEDHGPLFSSAENN</sequence>
<evidence type="ECO:0000313" key="2">
    <source>
        <dbReference type="Proteomes" id="UP000231259"/>
    </source>
</evidence>
<keyword evidence="2" id="KW-1185">Reference proteome</keyword>
<proteinExistence type="predicted"/>
<organism evidence="1 2">
    <name type="scientific">Puniceibacterium antarcticum</name>
    <dbReference type="NCBI Taxonomy" id="1206336"/>
    <lineage>
        <taxon>Bacteria</taxon>
        <taxon>Pseudomonadati</taxon>
        <taxon>Pseudomonadota</taxon>
        <taxon>Alphaproteobacteria</taxon>
        <taxon>Rhodobacterales</taxon>
        <taxon>Paracoccaceae</taxon>
        <taxon>Puniceibacterium</taxon>
    </lineage>
</organism>
<dbReference type="AlphaFoldDB" id="A0A2G8RHE5"/>
<comment type="caution">
    <text evidence="1">The sequence shown here is derived from an EMBL/GenBank/DDBJ whole genome shotgun (WGS) entry which is preliminary data.</text>
</comment>
<accession>A0A2G8RHE5</accession>
<gene>
    <name evidence="1" type="ORF">P775_08240</name>
</gene>
<reference evidence="1 2" key="1">
    <citation type="submission" date="2013-09" db="EMBL/GenBank/DDBJ databases">
        <title>Genome sequencing of Phaeobacter antarcticus sp. nov. SM1211.</title>
        <authorList>
            <person name="Zhang X.-Y."/>
            <person name="Liu C."/>
            <person name="Chen X.-L."/>
            <person name="Xie B.-B."/>
            <person name="Qin Q.-L."/>
            <person name="Rong J.-C."/>
            <person name="Zhang Y.-Z."/>
        </authorList>
    </citation>
    <scope>NUCLEOTIDE SEQUENCE [LARGE SCALE GENOMIC DNA]</scope>
    <source>
        <strain evidence="1 2">SM1211</strain>
    </source>
</reference>
<dbReference type="Proteomes" id="UP000231259">
    <property type="component" value="Unassembled WGS sequence"/>
</dbReference>
<name>A0A2G8RHE5_9RHOB</name>
<dbReference type="RefSeq" id="WP_099910457.1">
    <property type="nucleotide sequence ID" value="NZ_AWWI01000060.1"/>
</dbReference>
<protein>
    <submittedName>
        <fullName evidence="1">Uncharacterized protein</fullName>
    </submittedName>
</protein>
<dbReference type="EMBL" id="AWWI01000060">
    <property type="protein sequence ID" value="PIL20508.1"/>
    <property type="molecule type" value="Genomic_DNA"/>
</dbReference>
<evidence type="ECO:0000313" key="1">
    <source>
        <dbReference type="EMBL" id="PIL20508.1"/>
    </source>
</evidence>